<gene>
    <name evidence="1" type="ordered locus">Deipe_3571</name>
</gene>
<dbReference type="KEGG" id="dpd:Deipe_3571"/>
<organism evidence="1 2">
    <name type="scientific">Deinococcus peraridilitoris (strain DSM 19664 / LMG 22246 / CIP 109416 / KR-200)</name>
    <dbReference type="NCBI Taxonomy" id="937777"/>
    <lineage>
        <taxon>Bacteria</taxon>
        <taxon>Thermotogati</taxon>
        <taxon>Deinococcota</taxon>
        <taxon>Deinococci</taxon>
        <taxon>Deinococcales</taxon>
        <taxon>Deinococcaceae</taxon>
        <taxon>Deinococcus</taxon>
    </lineage>
</organism>
<evidence type="ECO:0008006" key="3">
    <source>
        <dbReference type="Google" id="ProtNLM"/>
    </source>
</evidence>
<keyword evidence="2" id="KW-1185">Reference proteome</keyword>
<reference evidence="2" key="1">
    <citation type="submission" date="2012-03" db="EMBL/GenBank/DDBJ databases">
        <title>Complete sequence of chromosome of Deinococcus peraridilitoris DSM 19664.</title>
        <authorList>
            <person name="Lucas S."/>
            <person name="Copeland A."/>
            <person name="Lapidus A."/>
            <person name="Glavina del Rio T."/>
            <person name="Dalin E."/>
            <person name="Tice H."/>
            <person name="Bruce D."/>
            <person name="Goodwin L."/>
            <person name="Pitluck S."/>
            <person name="Peters L."/>
            <person name="Mikhailova N."/>
            <person name="Lu M."/>
            <person name="Kyrpides N."/>
            <person name="Mavromatis K."/>
            <person name="Ivanova N."/>
            <person name="Brettin T."/>
            <person name="Detter J.C."/>
            <person name="Han C."/>
            <person name="Larimer F."/>
            <person name="Land M."/>
            <person name="Hauser L."/>
            <person name="Markowitz V."/>
            <person name="Cheng J.-F."/>
            <person name="Hugenholtz P."/>
            <person name="Woyke T."/>
            <person name="Wu D."/>
            <person name="Pukall R."/>
            <person name="Steenblock K."/>
            <person name="Brambilla E."/>
            <person name="Klenk H.-P."/>
            <person name="Eisen J.A."/>
        </authorList>
    </citation>
    <scope>NUCLEOTIDE SEQUENCE [LARGE SCALE GENOMIC DNA]</scope>
    <source>
        <strain evidence="2">DSM 19664 / LMG 22246 / CIP 109416 / KR-200</strain>
    </source>
</reference>
<dbReference type="Pfam" id="PF07920">
    <property type="entry name" value="DUF1684"/>
    <property type="match status" value="1"/>
</dbReference>
<dbReference type="eggNOG" id="COG3358">
    <property type="taxonomic scope" value="Bacteria"/>
</dbReference>
<dbReference type="AlphaFoldDB" id="L0A556"/>
<name>L0A556_DEIPD</name>
<accession>L0A556</accession>
<dbReference type="Proteomes" id="UP000010467">
    <property type="component" value="Chromosome"/>
</dbReference>
<proteinExistence type="predicted"/>
<dbReference type="PANTHER" id="PTHR41913:SF1">
    <property type="entry name" value="DUF1684 DOMAIN-CONTAINING PROTEIN"/>
    <property type="match status" value="1"/>
</dbReference>
<dbReference type="EMBL" id="CP003382">
    <property type="protein sequence ID" value="AFZ69001.1"/>
    <property type="molecule type" value="Genomic_DNA"/>
</dbReference>
<dbReference type="InterPro" id="IPR012467">
    <property type="entry name" value="DUF1684"/>
</dbReference>
<dbReference type="PANTHER" id="PTHR41913">
    <property type="entry name" value="DUF1684 DOMAIN-CONTAINING PROTEIN"/>
    <property type="match status" value="1"/>
</dbReference>
<dbReference type="HOGENOM" id="CLU_090976_1_0_0"/>
<evidence type="ECO:0000313" key="1">
    <source>
        <dbReference type="EMBL" id="AFZ69001.1"/>
    </source>
</evidence>
<dbReference type="STRING" id="937777.Deipe_3571"/>
<dbReference type="RefSeq" id="WP_015237297.1">
    <property type="nucleotide sequence ID" value="NC_019793.1"/>
</dbReference>
<evidence type="ECO:0000313" key="2">
    <source>
        <dbReference type="Proteomes" id="UP000010467"/>
    </source>
</evidence>
<protein>
    <recommendedName>
        <fullName evidence="3">DUF1684 domain-containing protein</fullName>
    </recommendedName>
</protein>
<dbReference type="OrthoDB" id="5493262at2"/>
<sequence length="173" mass="19534">MNDYVSEVLDHRRTKDDFFRTRQSPLSERTRNDFAGLAYYPPDPAYRLITSLALAHGEETELLTSTGELQTYALYATAHVQLPEGGAELYLYAPPGERAPTQLFVPFRDATSGKETYGAGRYVEAQVQGDQVLLDFNFAYHPYCAYSEGWSCPLPPQANWLDFPVRAGERNLL</sequence>
<dbReference type="Gene3D" id="6.10.250.1680">
    <property type="match status" value="1"/>
</dbReference>
<dbReference type="PATRIC" id="fig|937777.3.peg.3581"/>